<feature type="region of interest" description="Disordered" evidence="1">
    <location>
        <begin position="231"/>
        <end position="274"/>
    </location>
</feature>
<dbReference type="PANTHER" id="PTHR13265:SF0">
    <property type="entry name" value="HPR1"/>
    <property type="match status" value="1"/>
</dbReference>
<dbReference type="EMBL" id="JAAAXW010000063">
    <property type="protein sequence ID" value="KAF9545950.1"/>
    <property type="molecule type" value="Genomic_DNA"/>
</dbReference>
<feature type="region of interest" description="Disordered" evidence="1">
    <location>
        <begin position="639"/>
        <end position="795"/>
    </location>
</feature>
<dbReference type="GO" id="GO:0000445">
    <property type="term" value="C:THO complex part of transcription export complex"/>
    <property type="evidence" value="ECO:0007669"/>
    <property type="project" value="TreeGrafter"/>
</dbReference>
<dbReference type="InterPro" id="IPR021861">
    <property type="entry name" value="THO_THOC1"/>
</dbReference>
<evidence type="ECO:0000313" key="2">
    <source>
        <dbReference type="EMBL" id="KAF9545950.1"/>
    </source>
</evidence>
<feature type="compositionally biased region" description="Polar residues" evidence="1">
    <location>
        <begin position="342"/>
        <end position="356"/>
    </location>
</feature>
<sequence length="795" mass="88020">MPGSALRLPPFGPLLNTADAIGRILTETKDHTSITIDIHDDKAFRNRTTAVDAAVKSILVPELGKYRVLDQHSLLEGAFKMKLFSIQNELGSDIERLKDALFRCLDLLLRCSELELVEPLTPIHLLEEVLDMQTVECGEQVYHYLESRVDMFTSGIASTKGKGLSFLRICNELLRRLSKAKNTVLCGRILMLLSSVFPITERSGVNLKGEFNTENVTLVESDDVVIVPELVSTPSQSQKGDDSRVPAGEAMDVDQETGSPAKEQMEEDKPDETARTQTQFYTDFWGLQSFFNNPNLLINSTDNMTKLREGIDKTLAKFASIEEEEQKSRGQRAESASVGTDALTSELVTESAASQSVEKKKHSSNKDKTSPPNTYFPKFLTSPKLLQLETVDPYFRKHILVQFLIMIQYLQSHSLATKEAQAKITTPNRPFLSQWILDAKDQEWTETTRPIILKHLKAAGLEAGDSSFVSTVEEVLKDDENWVQWKAESCQPFEKPSWTAEKIEQTGQKRKRLSEKMAPLKQRLGCASLTELWREVADREWEEPGFGSYKPPRDVDSYLYDVGRLRKREDMIRKLQNKDKEVLAQKEEEAKEKDQGRMWRAFRLGVQQYIHLYDNLKLDFDGLANAIKEDKAFEDMVRENGGKVPEPPAEENAEEGSQAGAQEQAEAESQANTQEQTEAESQAGTQEQAEAGGEVKPSQVENGAQEDVDMKEANPAGDVAAAKTSPASAATSTPSTPSPAALAAKAASTTGAAEGQEDKAESMNSGSASPTDKPAVDADAVMDTESTPNHSSSSS</sequence>
<feature type="compositionally biased region" description="Low complexity" evidence="1">
    <location>
        <begin position="655"/>
        <end position="694"/>
    </location>
</feature>
<accession>A0A9P6FA17</accession>
<dbReference type="Pfam" id="PF11957">
    <property type="entry name" value="efThoc1"/>
    <property type="match status" value="1"/>
</dbReference>
<evidence type="ECO:0000313" key="3">
    <source>
        <dbReference type="Proteomes" id="UP000723463"/>
    </source>
</evidence>
<comment type="caution">
    <text evidence="2">The sequence shown here is derived from an EMBL/GenBank/DDBJ whole genome shotgun (WGS) entry which is preliminary data.</text>
</comment>
<dbReference type="Proteomes" id="UP000723463">
    <property type="component" value="Unassembled WGS sequence"/>
</dbReference>
<keyword evidence="3" id="KW-1185">Reference proteome</keyword>
<feature type="compositionally biased region" description="Low complexity" evidence="1">
    <location>
        <begin position="720"/>
        <end position="753"/>
    </location>
</feature>
<gene>
    <name evidence="2" type="ORF">EC957_010335</name>
</gene>
<proteinExistence type="predicted"/>
<feature type="region of interest" description="Disordered" evidence="1">
    <location>
        <begin position="322"/>
        <end position="374"/>
    </location>
</feature>
<dbReference type="AlphaFoldDB" id="A0A9P6FA17"/>
<evidence type="ECO:0008006" key="4">
    <source>
        <dbReference type="Google" id="ProtNLM"/>
    </source>
</evidence>
<name>A0A9P6FA17_9FUNG</name>
<dbReference type="PANTHER" id="PTHR13265">
    <property type="entry name" value="THO COMPLEX SUBUNIT 1"/>
    <property type="match status" value="1"/>
</dbReference>
<feature type="compositionally biased region" description="Polar residues" evidence="1">
    <location>
        <begin position="784"/>
        <end position="795"/>
    </location>
</feature>
<dbReference type="GO" id="GO:0006406">
    <property type="term" value="P:mRNA export from nucleus"/>
    <property type="evidence" value="ECO:0007669"/>
    <property type="project" value="TreeGrafter"/>
</dbReference>
<reference evidence="2" key="1">
    <citation type="journal article" date="2020" name="Fungal Divers.">
        <title>Resolving the Mortierellaceae phylogeny through synthesis of multi-gene phylogenetics and phylogenomics.</title>
        <authorList>
            <person name="Vandepol N."/>
            <person name="Liber J."/>
            <person name="Desiro A."/>
            <person name="Na H."/>
            <person name="Kennedy M."/>
            <person name="Barry K."/>
            <person name="Grigoriev I.V."/>
            <person name="Miller A.N."/>
            <person name="O'Donnell K."/>
            <person name="Stajich J.E."/>
            <person name="Bonito G."/>
        </authorList>
    </citation>
    <scope>NUCLEOTIDE SEQUENCE</scope>
    <source>
        <strain evidence="2">NRRL 2591</strain>
    </source>
</reference>
<evidence type="ECO:0000256" key="1">
    <source>
        <dbReference type="SAM" id="MobiDB-lite"/>
    </source>
</evidence>
<organism evidence="2 3">
    <name type="scientific">Mortierella hygrophila</name>
    <dbReference type="NCBI Taxonomy" id="979708"/>
    <lineage>
        <taxon>Eukaryota</taxon>
        <taxon>Fungi</taxon>
        <taxon>Fungi incertae sedis</taxon>
        <taxon>Mucoromycota</taxon>
        <taxon>Mortierellomycotina</taxon>
        <taxon>Mortierellomycetes</taxon>
        <taxon>Mortierellales</taxon>
        <taxon>Mortierellaceae</taxon>
        <taxon>Mortierella</taxon>
    </lineage>
</organism>
<protein>
    <recommendedName>
        <fullName evidence="4">THO complex subunit 1</fullName>
    </recommendedName>
</protein>